<dbReference type="Proteomes" id="UP000326565">
    <property type="component" value="Unassembled WGS sequence"/>
</dbReference>
<dbReference type="InterPro" id="IPR055222">
    <property type="entry name" value="PRISE-like_Rossmann-fold"/>
</dbReference>
<sequence length="358" mass="40219">MGNISPSPSKPALVFGSSGINGPEAFNCITALITTDKLHFVSGLDFIESSQGVLDQRLKDQVSYLETVTSLYFSAYVMNIVPEEEIQLSTGMLEKAVRAIEKLSPEFQVLVLPTGVNVCVWVHLLGNFPFKNNLLLKEPHPDIPEPHRSRLFYTYQHKLLQSLSKGKSWTYLDVRPNIIIGFFPNNNAHNLAQWLALYLTLYRKIYGEGEEVLSPGTKSWTTQSNGSSQDIIDRFAIWASLHPESSAWQIFNVADNSQPISWSVKWPIVCRYFGLKGVAPTDGPGPVPAEFLCEHQDEWLAMEKERGLQTGHLVGGDRSIPYVPRLLISEFDFDRPLDLTKTHQTWGDAKEELDVQGT</sequence>
<proteinExistence type="predicted"/>
<dbReference type="Gene3D" id="3.40.50.720">
    <property type="entry name" value="NAD(P)-binding Rossmann-like Domain"/>
    <property type="match status" value="1"/>
</dbReference>
<dbReference type="AlphaFoldDB" id="A0A5N5X9R5"/>
<evidence type="ECO:0000313" key="2">
    <source>
        <dbReference type="EMBL" id="KAB8076072.1"/>
    </source>
</evidence>
<organism evidence="2 3">
    <name type="scientific">Aspergillus leporis</name>
    <dbReference type="NCBI Taxonomy" id="41062"/>
    <lineage>
        <taxon>Eukaryota</taxon>
        <taxon>Fungi</taxon>
        <taxon>Dikarya</taxon>
        <taxon>Ascomycota</taxon>
        <taxon>Pezizomycotina</taxon>
        <taxon>Eurotiomycetes</taxon>
        <taxon>Eurotiomycetidae</taxon>
        <taxon>Eurotiales</taxon>
        <taxon>Aspergillaceae</taxon>
        <taxon>Aspergillus</taxon>
        <taxon>Aspergillus subgen. Circumdati</taxon>
    </lineage>
</organism>
<dbReference type="EMBL" id="ML732185">
    <property type="protein sequence ID" value="KAB8076072.1"/>
    <property type="molecule type" value="Genomic_DNA"/>
</dbReference>
<dbReference type="Pfam" id="PF22917">
    <property type="entry name" value="PRISE"/>
    <property type="match status" value="1"/>
</dbReference>
<dbReference type="PANTHER" id="PTHR32487">
    <property type="entry name" value="3-OXO-DELTA(4,5)-STEROID 5-BETA-REDUCTASE"/>
    <property type="match status" value="1"/>
</dbReference>
<evidence type="ECO:0000313" key="3">
    <source>
        <dbReference type="Proteomes" id="UP000326565"/>
    </source>
</evidence>
<feature type="domain" description="PRISE-like Rossmann-fold" evidence="1">
    <location>
        <begin position="35"/>
        <end position="352"/>
    </location>
</feature>
<dbReference type="OrthoDB" id="1731983at2759"/>
<protein>
    <recommendedName>
        <fullName evidence="1">PRISE-like Rossmann-fold domain-containing protein</fullName>
    </recommendedName>
</protein>
<keyword evidence="3" id="KW-1185">Reference proteome</keyword>
<dbReference type="PANTHER" id="PTHR32487:SF8">
    <property type="entry name" value="NAD-DEPENDENT EPIMERASE_DEHYDRATASE DOMAIN-CONTAINING PROTEIN"/>
    <property type="match status" value="1"/>
</dbReference>
<gene>
    <name evidence="2" type="ORF">BDV29DRAFT_200452</name>
</gene>
<accession>A0A5N5X9R5</accession>
<evidence type="ECO:0000259" key="1">
    <source>
        <dbReference type="Pfam" id="PF22917"/>
    </source>
</evidence>
<name>A0A5N5X9R5_9EURO</name>
<reference evidence="2 3" key="1">
    <citation type="submission" date="2019-04" db="EMBL/GenBank/DDBJ databases">
        <title>Friends and foes A comparative genomics study of 23 Aspergillus species from section Flavi.</title>
        <authorList>
            <consortium name="DOE Joint Genome Institute"/>
            <person name="Kjaerbolling I."/>
            <person name="Vesth T."/>
            <person name="Frisvad J.C."/>
            <person name="Nybo J.L."/>
            <person name="Theobald S."/>
            <person name="Kildgaard S."/>
            <person name="Isbrandt T."/>
            <person name="Kuo A."/>
            <person name="Sato A."/>
            <person name="Lyhne E.K."/>
            <person name="Kogle M.E."/>
            <person name="Wiebenga A."/>
            <person name="Kun R.S."/>
            <person name="Lubbers R.J."/>
            <person name="Makela M.R."/>
            <person name="Barry K."/>
            <person name="Chovatia M."/>
            <person name="Clum A."/>
            <person name="Daum C."/>
            <person name="Haridas S."/>
            <person name="He G."/>
            <person name="LaButti K."/>
            <person name="Lipzen A."/>
            <person name="Mondo S."/>
            <person name="Riley R."/>
            <person name="Salamov A."/>
            <person name="Simmons B.A."/>
            <person name="Magnuson J.K."/>
            <person name="Henrissat B."/>
            <person name="Mortensen U.H."/>
            <person name="Larsen T.O."/>
            <person name="Devries R.P."/>
            <person name="Grigoriev I.V."/>
            <person name="Machida M."/>
            <person name="Baker S.E."/>
            <person name="Andersen M.R."/>
        </authorList>
    </citation>
    <scope>NUCLEOTIDE SEQUENCE [LARGE SCALE GENOMIC DNA]</scope>
    <source>
        <strain evidence="2 3">CBS 151.66</strain>
    </source>
</reference>